<reference evidence="2" key="2">
    <citation type="journal article" date="2023" name="BMC Genomics">
        <title>Pest status, molecular evolution, and epigenetic factors derived from the genome assembly of Frankliniella fusca, a thysanopteran phytovirus vector.</title>
        <authorList>
            <person name="Catto M.A."/>
            <person name="Labadie P.E."/>
            <person name="Jacobson A.L."/>
            <person name="Kennedy G.G."/>
            <person name="Srinivasan R."/>
            <person name="Hunt B.G."/>
        </authorList>
    </citation>
    <scope>NUCLEOTIDE SEQUENCE</scope>
    <source>
        <strain evidence="2">PL_HMW_Pooled</strain>
    </source>
</reference>
<accession>A0AAE1LXR6</accession>
<protein>
    <submittedName>
        <fullName evidence="2">Tyrosine-protein phosphatase non-receptor type 11</fullName>
    </submittedName>
</protein>
<feature type="region of interest" description="Disordered" evidence="1">
    <location>
        <begin position="205"/>
        <end position="275"/>
    </location>
</feature>
<comment type="caution">
    <text evidence="2">The sequence shown here is derived from an EMBL/GenBank/DDBJ whole genome shotgun (WGS) entry which is preliminary data.</text>
</comment>
<dbReference type="AlphaFoldDB" id="A0AAE1LXR6"/>
<name>A0AAE1LXR6_9NEOP</name>
<sequence>MKTSTQTSRVPGCRMLHEGRHFGSIVSNSIQAARGGLKGPKGDPLAGECQTTKASRGHCKIRAKEKAEKLIKMNAAEAISNKTIDLNKLAEAANKVKQKIKQECTKGAGKRTQEVKELHSLKKRVGKNKGNATRPKLQKALQADHEEINLEDIFKEMIIKIEPVTEIEDPEETTDIKSEAEVAEKYKKEESKTVVFFRLVDDFSVTDNESDEGERNEKNKQQETVNVKRLEAERTRNEHKRGREGNGQKDSGRRSKNKRNRKTVSGNKGKEVEVG</sequence>
<proteinExistence type="predicted"/>
<evidence type="ECO:0000313" key="2">
    <source>
        <dbReference type="EMBL" id="KAK3932767.1"/>
    </source>
</evidence>
<organism evidence="2 3">
    <name type="scientific">Frankliniella fusca</name>
    <dbReference type="NCBI Taxonomy" id="407009"/>
    <lineage>
        <taxon>Eukaryota</taxon>
        <taxon>Metazoa</taxon>
        <taxon>Ecdysozoa</taxon>
        <taxon>Arthropoda</taxon>
        <taxon>Hexapoda</taxon>
        <taxon>Insecta</taxon>
        <taxon>Pterygota</taxon>
        <taxon>Neoptera</taxon>
        <taxon>Paraneoptera</taxon>
        <taxon>Thysanoptera</taxon>
        <taxon>Terebrantia</taxon>
        <taxon>Thripoidea</taxon>
        <taxon>Thripidae</taxon>
        <taxon>Frankliniella</taxon>
    </lineage>
</organism>
<dbReference type="Proteomes" id="UP001219518">
    <property type="component" value="Unassembled WGS sequence"/>
</dbReference>
<feature type="compositionally biased region" description="Basic and acidic residues" evidence="1">
    <location>
        <begin position="213"/>
        <end position="253"/>
    </location>
</feature>
<evidence type="ECO:0000256" key="1">
    <source>
        <dbReference type="SAM" id="MobiDB-lite"/>
    </source>
</evidence>
<gene>
    <name evidence="2" type="ORF">KUF71_002738</name>
</gene>
<evidence type="ECO:0000313" key="3">
    <source>
        <dbReference type="Proteomes" id="UP001219518"/>
    </source>
</evidence>
<keyword evidence="3" id="KW-1185">Reference proteome</keyword>
<reference evidence="2" key="1">
    <citation type="submission" date="2021-07" db="EMBL/GenBank/DDBJ databases">
        <authorList>
            <person name="Catto M.A."/>
            <person name="Jacobson A."/>
            <person name="Kennedy G."/>
            <person name="Labadie P."/>
            <person name="Hunt B.G."/>
            <person name="Srinivasan R."/>
        </authorList>
    </citation>
    <scope>NUCLEOTIDE SEQUENCE</scope>
    <source>
        <strain evidence="2">PL_HMW_Pooled</strain>
        <tissue evidence="2">Head</tissue>
    </source>
</reference>
<dbReference type="EMBL" id="JAHWGI010001439">
    <property type="protein sequence ID" value="KAK3932767.1"/>
    <property type="molecule type" value="Genomic_DNA"/>
</dbReference>